<dbReference type="Pfam" id="PF04085">
    <property type="entry name" value="MreC"/>
    <property type="match status" value="1"/>
</dbReference>
<feature type="transmembrane region" description="Helical" evidence="5">
    <location>
        <begin position="20"/>
        <end position="42"/>
    </location>
</feature>
<dbReference type="InterPro" id="IPR007221">
    <property type="entry name" value="MreC"/>
</dbReference>
<dbReference type="EMBL" id="CP098401">
    <property type="protein sequence ID" value="URW76426.1"/>
    <property type="molecule type" value="Genomic_DNA"/>
</dbReference>
<evidence type="ECO:0000313" key="7">
    <source>
        <dbReference type="EMBL" id="URW76426.1"/>
    </source>
</evidence>
<dbReference type="InterPro" id="IPR042175">
    <property type="entry name" value="Cell/Rod_MreC_2"/>
</dbReference>
<keyword evidence="3" id="KW-0133">Cell shape</keyword>
<protein>
    <recommendedName>
        <fullName evidence="2">Cell shape-determining protein MreC</fullName>
    </recommendedName>
    <alternativeName>
        <fullName evidence="4">Cell shape protein MreC</fullName>
    </alternativeName>
</protein>
<feature type="domain" description="Rod shape-determining protein MreC beta-barrel core" evidence="6">
    <location>
        <begin position="136"/>
        <end position="265"/>
    </location>
</feature>
<keyword evidence="5" id="KW-0812">Transmembrane</keyword>
<dbReference type="PANTHER" id="PTHR34138:SF1">
    <property type="entry name" value="CELL SHAPE-DETERMINING PROTEIN MREC"/>
    <property type="match status" value="1"/>
</dbReference>
<evidence type="ECO:0000256" key="3">
    <source>
        <dbReference type="ARBA" id="ARBA00022960"/>
    </source>
</evidence>
<dbReference type="InterPro" id="IPR055342">
    <property type="entry name" value="MreC_beta-barrel_core"/>
</dbReference>
<keyword evidence="5" id="KW-1133">Transmembrane helix</keyword>
<evidence type="ECO:0000259" key="6">
    <source>
        <dbReference type="Pfam" id="PF04085"/>
    </source>
</evidence>
<dbReference type="Proteomes" id="UP001055580">
    <property type="component" value="Chromosome"/>
</dbReference>
<evidence type="ECO:0000256" key="4">
    <source>
        <dbReference type="ARBA" id="ARBA00032089"/>
    </source>
</evidence>
<dbReference type="InterPro" id="IPR042177">
    <property type="entry name" value="Cell/Rod_1"/>
</dbReference>
<dbReference type="PANTHER" id="PTHR34138">
    <property type="entry name" value="CELL SHAPE-DETERMINING PROTEIN MREC"/>
    <property type="match status" value="1"/>
</dbReference>
<evidence type="ECO:0000313" key="8">
    <source>
        <dbReference type="Proteomes" id="UP001055580"/>
    </source>
</evidence>
<reference evidence="7" key="1">
    <citation type="submission" date="2022-05" db="EMBL/GenBank/DDBJ databases">
        <title>Sphingomonas sp. strain RMG20 Genome sequencing and assembly.</title>
        <authorList>
            <person name="Kim I."/>
        </authorList>
    </citation>
    <scope>NUCLEOTIDE SEQUENCE</scope>
    <source>
        <strain evidence="7">RMG20</strain>
    </source>
</reference>
<keyword evidence="8" id="KW-1185">Reference proteome</keyword>
<proteinExistence type="inferred from homology"/>
<evidence type="ECO:0000256" key="5">
    <source>
        <dbReference type="SAM" id="Phobius"/>
    </source>
</evidence>
<keyword evidence="5" id="KW-0472">Membrane</keyword>
<evidence type="ECO:0000256" key="1">
    <source>
        <dbReference type="ARBA" id="ARBA00009369"/>
    </source>
</evidence>
<dbReference type="Gene3D" id="2.40.10.350">
    <property type="entry name" value="Rod shape-determining protein MreC, domain 2"/>
    <property type="match status" value="1"/>
</dbReference>
<dbReference type="RefSeq" id="WP_250753680.1">
    <property type="nucleotide sequence ID" value="NZ_CP098401.1"/>
</dbReference>
<accession>A0ABY4TXP3</accession>
<name>A0ABY4TXP3_9SPHN</name>
<gene>
    <name evidence="7" type="ORF">M9980_04185</name>
</gene>
<organism evidence="7 8">
    <name type="scientific">Sphingomonas donggukensis</name>
    <dbReference type="NCBI Taxonomy" id="2949093"/>
    <lineage>
        <taxon>Bacteria</taxon>
        <taxon>Pseudomonadati</taxon>
        <taxon>Pseudomonadota</taxon>
        <taxon>Alphaproteobacteria</taxon>
        <taxon>Sphingomonadales</taxon>
        <taxon>Sphingomonadaceae</taxon>
        <taxon>Sphingomonas</taxon>
    </lineage>
</organism>
<evidence type="ECO:0000256" key="2">
    <source>
        <dbReference type="ARBA" id="ARBA00013855"/>
    </source>
</evidence>
<dbReference type="Gene3D" id="2.40.10.340">
    <property type="entry name" value="Rod shape-determining protein MreC, domain 1"/>
    <property type="match status" value="1"/>
</dbReference>
<comment type="similarity">
    <text evidence="1">Belongs to the MreC family.</text>
</comment>
<sequence length="290" mass="30425">MAPPLSRRTGFSRRAQYGVFIGYVAAASGVVVGLILVLLSSFNPPAFAAFRSGVAEITTPVSSALAGLRRAATVPGGITDYFGGADKIRALRKQLADEHAIVLRARTINQENRRLRALLRVRDVGGVTITTARLVSSTAASTRRFATLNAGNRQGVEPGQPVRGPEGLIGRVLETGPNAARILLLSDAESIVPVRRTRDGLPAIVSGRGDGQLDVRAASAANAPFQAGDLFVTSGTGGLYPPDIPVARVLANSRDTAIARMLANPDSLDFATVQQPFLPPLPRPQPPAAK</sequence>